<reference evidence="17 18" key="1">
    <citation type="submission" date="2016-10" db="EMBL/GenBank/DDBJ databases">
        <authorList>
            <person name="de Groot N.N."/>
        </authorList>
    </citation>
    <scope>NUCLEOTIDE SEQUENCE [LARGE SCALE GENOMIC DNA]</scope>
    <source>
        <strain evidence="17 18">DSM 7343</strain>
    </source>
</reference>
<dbReference type="GO" id="GO:0052657">
    <property type="term" value="F:guanine phosphoribosyltransferase activity"/>
    <property type="evidence" value="ECO:0007669"/>
    <property type="project" value="UniProtKB-ARBA"/>
</dbReference>
<dbReference type="GO" id="GO:0006166">
    <property type="term" value="P:purine ribonucleoside salvage"/>
    <property type="evidence" value="ECO:0007669"/>
    <property type="project" value="UniProtKB-KW"/>
</dbReference>
<dbReference type="GO" id="GO:0032263">
    <property type="term" value="P:GMP salvage"/>
    <property type="evidence" value="ECO:0007669"/>
    <property type="project" value="TreeGrafter"/>
</dbReference>
<evidence type="ECO:0000256" key="7">
    <source>
        <dbReference type="ARBA" id="ARBA00022676"/>
    </source>
</evidence>
<dbReference type="InterPro" id="IPR050408">
    <property type="entry name" value="HGPRT"/>
</dbReference>
<organism evidence="17 18">
    <name type="scientific">Desulfuromusa kysingii</name>
    <dbReference type="NCBI Taxonomy" id="37625"/>
    <lineage>
        <taxon>Bacteria</taxon>
        <taxon>Pseudomonadati</taxon>
        <taxon>Thermodesulfobacteriota</taxon>
        <taxon>Desulfuromonadia</taxon>
        <taxon>Desulfuromonadales</taxon>
        <taxon>Geopsychrobacteraceae</taxon>
        <taxon>Desulfuromusa</taxon>
    </lineage>
</organism>
<evidence type="ECO:0000256" key="12">
    <source>
        <dbReference type="ARBA" id="ARBA00022842"/>
    </source>
</evidence>
<evidence type="ECO:0000256" key="9">
    <source>
        <dbReference type="ARBA" id="ARBA00022723"/>
    </source>
</evidence>
<evidence type="ECO:0000256" key="8">
    <source>
        <dbReference type="ARBA" id="ARBA00022679"/>
    </source>
</evidence>
<dbReference type="RefSeq" id="WP_092344583.1">
    <property type="nucleotide sequence ID" value="NZ_FNQN01000001.1"/>
</dbReference>
<keyword evidence="6 15" id="KW-0963">Cytoplasm</keyword>
<evidence type="ECO:0000313" key="18">
    <source>
        <dbReference type="Proteomes" id="UP000199409"/>
    </source>
</evidence>
<evidence type="ECO:0000256" key="2">
    <source>
        <dbReference type="ARBA" id="ARBA00004496"/>
    </source>
</evidence>
<dbReference type="Proteomes" id="UP000199409">
    <property type="component" value="Unassembled WGS sequence"/>
</dbReference>
<accession>A0A1H3WFY5</accession>
<sequence length="175" mass="20007">MAEQNRKILFSRERIAAEIKRLGQEISQDYGDEEIMLVGVLKGSFLFIADLIREIKSPSVVDFVRLASYGSGTQTSGIIEFRKELEMPITDRHVIVIEDIVDSGYTLECLYNKLLLQKPRSLKICTLIDKRARREVAIEADYIGISMDDGFIIGYGLDHDEKYRNLPDIYIVEEA</sequence>
<keyword evidence="8 15" id="KW-0808">Transferase</keyword>
<dbReference type="GO" id="GO:0032264">
    <property type="term" value="P:IMP salvage"/>
    <property type="evidence" value="ECO:0007669"/>
    <property type="project" value="UniProtKB-UniPathway"/>
</dbReference>
<dbReference type="GO" id="GO:0004422">
    <property type="term" value="F:hypoxanthine phosphoribosyltransferase activity"/>
    <property type="evidence" value="ECO:0007669"/>
    <property type="project" value="InterPro"/>
</dbReference>
<dbReference type="Gene3D" id="3.40.50.2020">
    <property type="match status" value="1"/>
</dbReference>
<evidence type="ECO:0000256" key="4">
    <source>
        <dbReference type="ARBA" id="ARBA00008391"/>
    </source>
</evidence>
<dbReference type="OrthoDB" id="9802824at2"/>
<comment type="pathway">
    <text evidence="3 15">Purine metabolism; IMP biosynthesis via salvage pathway; IMP from hypoxanthine: step 1/1.</text>
</comment>
<protein>
    <recommendedName>
        <fullName evidence="5 15">Hypoxanthine phosphoribosyltransferase</fullName>
        <ecNumber evidence="5 15">2.4.2.8</ecNumber>
    </recommendedName>
</protein>
<keyword evidence="9 15" id="KW-0479">Metal-binding</keyword>
<dbReference type="PANTHER" id="PTHR43340">
    <property type="entry name" value="HYPOXANTHINE-GUANINE PHOSPHORIBOSYLTRANSFERASE"/>
    <property type="match status" value="1"/>
</dbReference>
<dbReference type="SUPFAM" id="SSF53271">
    <property type="entry name" value="PRTase-like"/>
    <property type="match status" value="1"/>
</dbReference>
<comment type="catalytic activity">
    <reaction evidence="14">
        <text>IMP + diphosphate = hypoxanthine + 5-phospho-alpha-D-ribose 1-diphosphate</text>
        <dbReference type="Rhea" id="RHEA:17973"/>
        <dbReference type="ChEBI" id="CHEBI:17368"/>
        <dbReference type="ChEBI" id="CHEBI:33019"/>
        <dbReference type="ChEBI" id="CHEBI:58017"/>
        <dbReference type="ChEBI" id="CHEBI:58053"/>
        <dbReference type="EC" id="2.4.2.8"/>
    </reaction>
    <physiologicalReaction direction="right-to-left" evidence="14">
        <dbReference type="Rhea" id="RHEA:17975"/>
    </physiologicalReaction>
</comment>
<dbReference type="UniPathway" id="UPA00591">
    <property type="reaction ID" value="UER00648"/>
</dbReference>
<keyword evidence="7 15" id="KW-0328">Glycosyltransferase</keyword>
<comment type="subcellular location">
    <subcellularLocation>
        <location evidence="2 15">Cytoplasm</location>
    </subcellularLocation>
</comment>
<dbReference type="GO" id="GO:0005829">
    <property type="term" value="C:cytosol"/>
    <property type="evidence" value="ECO:0007669"/>
    <property type="project" value="TreeGrafter"/>
</dbReference>
<keyword evidence="18" id="KW-1185">Reference proteome</keyword>
<dbReference type="STRING" id="37625.SAMN05660420_00620"/>
<name>A0A1H3WFY5_9BACT</name>
<evidence type="ECO:0000256" key="6">
    <source>
        <dbReference type="ARBA" id="ARBA00022490"/>
    </source>
</evidence>
<dbReference type="GO" id="GO:0000287">
    <property type="term" value="F:magnesium ion binding"/>
    <property type="evidence" value="ECO:0007669"/>
    <property type="project" value="TreeGrafter"/>
</dbReference>
<comment type="catalytic activity">
    <reaction evidence="13">
        <text>GMP + diphosphate = guanine + 5-phospho-alpha-D-ribose 1-diphosphate</text>
        <dbReference type="Rhea" id="RHEA:25424"/>
        <dbReference type="ChEBI" id="CHEBI:16235"/>
        <dbReference type="ChEBI" id="CHEBI:33019"/>
        <dbReference type="ChEBI" id="CHEBI:58017"/>
        <dbReference type="ChEBI" id="CHEBI:58115"/>
        <dbReference type="EC" id="2.4.2.8"/>
    </reaction>
    <physiologicalReaction direction="right-to-left" evidence="13">
        <dbReference type="Rhea" id="RHEA:25426"/>
    </physiologicalReaction>
</comment>
<keyword evidence="10 15" id="KW-0660">Purine salvage</keyword>
<dbReference type="CDD" id="cd06223">
    <property type="entry name" value="PRTases_typeI"/>
    <property type="match status" value="1"/>
</dbReference>
<dbReference type="GO" id="GO:0000166">
    <property type="term" value="F:nucleotide binding"/>
    <property type="evidence" value="ECO:0007669"/>
    <property type="project" value="UniProtKB-KW"/>
</dbReference>
<evidence type="ECO:0000256" key="13">
    <source>
        <dbReference type="ARBA" id="ARBA00048811"/>
    </source>
</evidence>
<evidence type="ECO:0000259" key="16">
    <source>
        <dbReference type="Pfam" id="PF00156"/>
    </source>
</evidence>
<evidence type="ECO:0000256" key="14">
    <source>
        <dbReference type="ARBA" id="ARBA00049402"/>
    </source>
</evidence>
<comment type="cofactor">
    <cofactor evidence="1 15">
        <name>Mg(2+)</name>
        <dbReference type="ChEBI" id="CHEBI:18420"/>
    </cofactor>
</comment>
<dbReference type="Pfam" id="PF00156">
    <property type="entry name" value="Pribosyltran"/>
    <property type="match status" value="1"/>
</dbReference>
<dbReference type="InterPro" id="IPR005904">
    <property type="entry name" value="Hxn_phspho_trans"/>
</dbReference>
<dbReference type="InterPro" id="IPR000836">
    <property type="entry name" value="PRTase_dom"/>
</dbReference>
<evidence type="ECO:0000256" key="3">
    <source>
        <dbReference type="ARBA" id="ARBA00004669"/>
    </source>
</evidence>
<gene>
    <name evidence="17" type="ORF">SAMN05660420_00620</name>
</gene>
<dbReference type="NCBIfam" id="TIGR01203">
    <property type="entry name" value="HGPRTase"/>
    <property type="match status" value="1"/>
</dbReference>
<comment type="similarity">
    <text evidence="4 15">Belongs to the purine/pyrimidine phosphoribosyltransferase family.</text>
</comment>
<evidence type="ECO:0000256" key="11">
    <source>
        <dbReference type="ARBA" id="ARBA00022741"/>
    </source>
</evidence>
<dbReference type="EMBL" id="FNQN01000001">
    <property type="protein sequence ID" value="SDZ85148.1"/>
    <property type="molecule type" value="Genomic_DNA"/>
</dbReference>
<dbReference type="PANTHER" id="PTHR43340:SF1">
    <property type="entry name" value="HYPOXANTHINE PHOSPHORIBOSYLTRANSFERASE"/>
    <property type="match status" value="1"/>
</dbReference>
<evidence type="ECO:0000256" key="5">
    <source>
        <dbReference type="ARBA" id="ARBA00011895"/>
    </source>
</evidence>
<keyword evidence="11 15" id="KW-0547">Nucleotide-binding</keyword>
<dbReference type="EC" id="2.4.2.8" evidence="5 15"/>
<evidence type="ECO:0000256" key="10">
    <source>
        <dbReference type="ARBA" id="ARBA00022726"/>
    </source>
</evidence>
<dbReference type="GO" id="GO:0046100">
    <property type="term" value="P:hypoxanthine metabolic process"/>
    <property type="evidence" value="ECO:0007669"/>
    <property type="project" value="TreeGrafter"/>
</dbReference>
<dbReference type="AlphaFoldDB" id="A0A1H3WFY5"/>
<feature type="domain" description="Phosphoribosyltransferase" evidence="16">
    <location>
        <begin position="10"/>
        <end position="158"/>
    </location>
</feature>
<evidence type="ECO:0000313" key="17">
    <source>
        <dbReference type="EMBL" id="SDZ85148.1"/>
    </source>
</evidence>
<proteinExistence type="inferred from homology"/>
<dbReference type="FunFam" id="3.40.50.2020:FF:000006">
    <property type="entry name" value="Hypoxanthine phosphoribosyltransferase"/>
    <property type="match status" value="1"/>
</dbReference>
<evidence type="ECO:0000256" key="15">
    <source>
        <dbReference type="RuleBase" id="RU364099"/>
    </source>
</evidence>
<keyword evidence="12 15" id="KW-0460">Magnesium</keyword>
<dbReference type="InterPro" id="IPR029057">
    <property type="entry name" value="PRTase-like"/>
</dbReference>
<evidence type="ECO:0000256" key="1">
    <source>
        <dbReference type="ARBA" id="ARBA00001946"/>
    </source>
</evidence>
<dbReference type="GO" id="GO:0006178">
    <property type="term" value="P:guanine salvage"/>
    <property type="evidence" value="ECO:0007669"/>
    <property type="project" value="TreeGrafter"/>
</dbReference>